<comment type="caution">
    <text evidence="2">The sequence shown here is derived from an EMBL/GenBank/DDBJ whole genome shotgun (WGS) entry which is preliminary data.</text>
</comment>
<keyword evidence="1" id="KW-0732">Signal</keyword>
<evidence type="ECO:0000256" key="1">
    <source>
        <dbReference type="SAM" id="SignalP"/>
    </source>
</evidence>
<reference evidence="2 3" key="1">
    <citation type="submission" date="2024-08" db="EMBL/GenBank/DDBJ databases">
        <title>Gnathostoma spinigerum genome.</title>
        <authorList>
            <person name="Gonzalez-Bertolin B."/>
            <person name="Monzon S."/>
            <person name="Zaballos A."/>
            <person name="Jimenez P."/>
            <person name="Dekumyoy P."/>
            <person name="Varona S."/>
            <person name="Cuesta I."/>
            <person name="Sumanam S."/>
            <person name="Adisakwattana P."/>
            <person name="Gasser R.B."/>
            <person name="Hernandez-Gonzalez A."/>
            <person name="Young N.D."/>
            <person name="Perteguer M.J."/>
        </authorList>
    </citation>
    <scope>NUCLEOTIDE SEQUENCE [LARGE SCALE GENOMIC DNA]</scope>
    <source>
        <strain evidence="2">AL3</strain>
        <tissue evidence="2">Liver</tissue>
    </source>
</reference>
<gene>
    <name evidence="2" type="ORF">AB6A40_010653</name>
</gene>
<sequence length="89" mass="10117">MLRVRPTFVNFAWRCLTSGVAADTSSNPNQSVSKEALMKLRKLTGYSYVNCRKALVKFGPERISEAEKWLKELAMKEGWAKAAKYVFVI</sequence>
<keyword evidence="3" id="KW-1185">Reference proteome</keyword>
<feature type="signal peptide" evidence="1">
    <location>
        <begin position="1"/>
        <end position="22"/>
    </location>
</feature>
<evidence type="ECO:0000313" key="3">
    <source>
        <dbReference type="Proteomes" id="UP001608902"/>
    </source>
</evidence>
<feature type="chain" id="PRO_5044810317" evidence="1">
    <location>
        <begin position="23"/>
        <end position="89"/>
    </location>
</feature>
<proteinExistence type="predicted"/>
<accession>A0ABD6F1Z2</accession>
<dbReference type="AlphaFoldDB" id="A0ABD6F1Z2"/>
<evidence type="ECO:0000313" key="2">
    <source>
        <dbReference type="EMBL" id="MFH4983944.1"/>
    </source>
</evidence>
<dbReference type="Pfam" id="PF25025">
    <property type="entry name" value="EF-Ts_N"/>
    <property type="match status" value="1"/>
</dbReference>
<dbReference type="EMBL" id="JBGFUD010014539">
    <property type="protein sequence ID" value="MFH4983944.1"/>
    <property type="molecule type" value="Genomic_DNA"/>
</dbReference>
<name>A0ABD6F1Z2_9BILA</name>
<dbReference type="InterPro" id="IPR009060">
    <property type="entry name" value="UBA-like_sf"/>
</dbReference>
<organism evidence="2 3">
    <name type="scientific">Gnathostoma spinigerum</name>
    <dbReference type="NCBI Taxonomy" id="75299"/>
    <lineage>
        <taxon>Eukaryota</taxon>
        <taxon>Metazoa</taxon>
        <taxon>Ecdysozoa</taxon>
        <taxon>Nematoda</taxon>
        <taxon>Chromadorea</taxon>
        <taxon>Rhabditida</taxon>
        <taxon>Spirurina</taxon>
        <taxon>Gnathostomatomorpha</taxon>
        <taxon>Gnathostomatoidea</taxon>
        <taxon>Gnathostomatidae</taxon>
        <taxon>Gnathostoma</taxon>
    </lineage>
</organism>
<dbReference type="Gene3D" id="1.10.8.10">
    <property type="entry name" value="DNA helicase RuvA subunit, C-terminal domain"/>
    <property type="match status" value="1"/>
</dbReference>
<dbReference type="Proteomes" id="UP001608902">
    <property type="component" value="Unassembled WGS sequence"/>
</dbReference>
<dbReference type="SUPFAM" id="SSF46934">
    <property type="entry name" value="UBA-like"/>
    <property type="match status" value="1"/>
</dbReference>
<protein>
    <submittedName>
        <fullName evidence="2">Uncharacterized protein</fullName>
    </submittedName>
</protein>